<proteinExistence type="predicted"/>
<feature type="compositionally biased region" description="Polar residues" evidence="7">
    <location>
        <begin position="658"/>
        <end position="671"/>
    </location>
</feature>
<dbReference type="GO" id="GO:0032040">
    <property type="term" value="C:small-subunit processome"/>
    <property type="evidence" value="ECO:0007669"/>
    <property type="project" value="TreeGrafter"/>
</dbReference>
<keyword evidence="5" id="KW-0539">Nucleus</keyword>
<dbReference type="GO" id="GO:0030515">
    <property type="term" value="F:snoRNA binding"/>
    <property type="evidence" value="ECO:0007669"/>
    <property type="project" value="TreeGrafter"/>
</dbReference>
<evidence type="ECO:0000256" key="3">
    <source>
        <dbReference type="ARBA" id="ARBA00023125"/>
    </source>
</evidence>
<evidence type="ECO:0000256" key="1">
    <source>
        <dbReference type="ARBA" id="ARBA00004123"/>
    </source>
</evidence>
<dbReference type="GO" id="GO:0042274">
    <property type="term" value="P:ribosomal small subunit biogenesis"/>
    <property type="evidence" value="ECO:0007669"/>
    <property type="project" value="UniProtKB-ARBA"/>
</dbReference>
<evidence type="ECO:0000256" key="2">
    <source>
        <dbReference type="ARBA" id="ARBA00023015"/>
    </source>
</evidence>
<dbReference type="GO" id="GO:0046983">
    <property type="term" value="F:protein dimerization activity"/>
    <property type="evidence" value="ECO:0007669"/>
    <property type="project" value="InterPro"/>
</dbReference>
<feature type="compositionally biased region" description="Low complexity" evidence="7">
    <location>
        <begin position="708"/>
        <end position="726"/>
    </location>
</feature>
<dbReference type="GO" id="GO:0042134">
    <property type="term" value="F:rRNA primary transcript binding"/>
    <property type="evidence" value="ECO:0007669"/>
    <property type="project" value="InterPro"/>
</dbReference>
<dbReference type="OrthoDB" id="10253204at2759"/>
<dbReference type="STRING" id="983506.L8X5U5"/>
<dbReference type="PROSITE" id="PS00350">
    <property type="entry name" value="MADS_BOX_1"/>
    <property type="match status" value="1"/>
</dbReference>
<name>L8X5U5_THACA</name>
<dbReference type="PROSITE" id="PS50833">
    <property type="entry name" value="BRIX"/>
    <property type="match status" value="1"/>
</dbReference>
<keyword evidence="4" id="KW-0804">Transcription</keyword>
<dbReference type="Gene3D" id="3.40.1810.10">
    <property type="entry name" value="Transcription factor, MADS-box"/>
    <property type="match status" value="1"/>
</dbReference>
<sequence>MIRRQARERREYIYRKSQEAQERQTYERKQKLKDALASGKQLPTELRKDATELGKVMRASILGSKDLSEPTTHIDDEYSRAGIMDPKIVITTSRDPSSKLLQFEMRLVFPNSTRINRGNYVVKELADACRANDVTDLVVLHEHRGVPDALIVSHFPHGPTLYFSLHNVGLRHDIATYNQSTVSEQYPHLIFEGFSSKLGKRVMDALRYLFPVPKPDATRVMTFANENDFISFRHHVFAKTSHKEVQLAEVGPRFEMKRRYARTIEQATADKEWVLSHYTRTAKKRRQAELADKLSMEIQGCDRLDIFGVLSECGFYMYIYLDPDHMRKENCPSRKRTWQMSENFQAGAEGKDVCGWRSSGVRGGRRACAAVRVRSARDVVWEYGYVSIVESIAPLVGYVPSFHGELAISLKSGRFPRVALATSAWRRNTNGIGQIVGETHIIITASRTRRPLILDPRMDIGAPIFRGIGFVRNNGACFDSNWRKHSLNVSMFASGPIVRTALGTYSLCPIHSPLFLGPRDRIFAPFGGTCRLRASLIGDSVFTQPPVAPSRRFGRPDPDTPAFSCFQLPPFLSSSDPLIVNICLVAAHGPPLGMSPRHLNYIRTDNPPFHIRALIHLPNLVLTLPRPNRAIKLSSIKLPPRSLLLFLHILAPPPTLRQMSAPSTYPQSAPVSTGPPPNMVTSPRSKRPRPPDLHTGTNSGLPATTGAPVSGGPTTGGFPTPSSATGAGDDVFHQEDGEDGEDDDDDDGGPRKGTEKKAGRRKIKIEFIQDKSRRHITFSKRKAGIMKKAYELSTLTGTQVLLLVVSETGLVYTFTTAKLQPLVTQPEGKNLIQACLNAPNGTLPGGASAAAPGMPPPPPTGRQRPTAMSLGMTGAASPNNDAEGEDDGEGSGDSPNMGSAKGRRRRRTNSSSGAVPGGNMAKSIPSPSDSMPSTSPTLSMQQAHGGVSGAGAAYGSHPTHSPTLPHHHHGQHHLDQPGMYGYPREGGASANMMPGYHHGQYSGLNAGGMPSGMSAGSVPGAPIGQAGSQPPQQSQMWMQQGNMPRR</sequence>
<dbReference type="HOGENOM" id="CLU_291733_0_0_1"/>
<keyword evidence="2" id="KW-0805">Transcription regulation</keyword>
<dbReference type="SMART" id="SM00879">
    <property type="entry name" value="Brix"/>
    <property type="match status" value="1"/>
</dbReference>
<feature type="compositionally biased region" description="Low complexity" evidence="7">
    <location>
        <begin position="1011"/>
        <end position="1046"/>
    </location>
</feature>
<dbReference type="InterPro" id="IPR044281">
    <property type="entry name" value="IMP4/RPF1"/>
</dbReference>
<dbReference type="Pfam" id="PF04427">
    <property type="entry name" value="Brix"/>
    <property type="match status" value="1"/>
</dbReference>
<dbReference type="GO" id="GO:0045944">
    <property type="term" value="P:positive regulation of transcription by RNA polymerase II"/>
    <property type="evidence" value="ECO:0007669"/>
    <property type="project" value="InterPro"/>
</dbReference>
<feature type="region of interest" description="Disordered" evidence="7">
    <location>
        <begin position="658"/>
        <end position="759"/>
    </location>
</feature>
<dbReference type="PROSITE" id="PS50066">
    <property type="entry name" value="MADS_BOX_2"/>
    <property type="match status" value="1"/>
</dbReference>
<comment type="subcellular location">
    <subcellularLocation>
        <location evidence="1">Nucleus</location>
    </subcellularLocation>
</comment>
<feature type="compositionally biased region" description="Low complexity" evidence="7">
    <location>
        <begin position="923"/>
        <end position="964"/>
    </location>
</feature>
<dbReference type="Gene3D" id="3.40.50.10480">
    <property type="entry name" value="Probable brix-domain ribosomal biogenesis protein"/>
    <property type="match status" value="1"/>
</dbReference>
<dbReference type="GO" id="GO:0034457">
    <property type="term" value="C:Mpp10 complex"/>
    <property type="evidence" value="ECO:0007669"/>
    <property type="project" value="UniProtKB-ARBA"/>
</dbReference>
<dbReference type="FunFam" id="3.40.1810.10:FF:000002">
    <property type="entry name" value="Serum response factor b"/>
    <property type="match status" value="1"/>
</dbReference>
<evidence type="ECO:0000256" key="7">
    <source>
        <dbReference type="SAM" id="MobiDB-lite"/>
    </source>
</evidence>
<dbReference type="Proteomes" id="UP000011668">
    <property type="component" value="Unassembled WGS sequence"/>
</dbReference>
<feature type="domain" description="MADS-box" evidence="8">
    <location>
        <begin position="758"/>
        <end position="818"/>
    </location>
</feature>
<evidence type="ECO:0000259" key="9">
    <source>
        <dbReference type="PROSITE" id="PS50833"/>
    </source>
</evidence>
<dbReference type="FunFam" id="3.40.50.10480:FF:000001">
    <property type="entry name" value="IMP4, U3 small nucleolar ribonucleoprotein"/>
    <property type="match status" value="1"/>
</dbReference>
<feature type="region of interest" description="Disordered" evidence="7">
    <location>
        <begin position="1007"/>
        <end position="1046"/>
    </location>
</feature>
<dbReference type="InterPro" id="IPR033897">
    <property type="entry name" value="SRF-like_MADS-box"/>
</dbReference>
<dbReference type="InterPro" id="IPR036879">
    <property type="entry name" value="TF_MADSbox_sf"/>
</dbReference>
<dbReference type="InterPro" id="IPR007109">
    <property type="entry name" value="Brix"/>
</dbReference>
<evidence type="ECO:0000256" key="6">
    <source>
        <dbReference type="ARBA" id="ARBA00040513"/>
    </source>
</evidence>
<keyword evidence="11" id="KW-1185">Reference proteome</keyword>
<evidence type="ECO:0000259" key="8">
    <source>
        <dbReference type="PROSITE" id="PS50066"/>
    </source>
</evidence>
<dbReference type="GO" id="GO:0005654">
    <property type="term" value="C:nucleoplasm"/>
    <property type="evidence" value="ECO:0007669"/>
    <property type="project" value="UniProtKB-ARBA"/>
</dbReference>
<gene>
    <name evidence="10" type="ORF">AG1IA_01952</name>
</gene>
<dbReference type="InterPro" id="IPR002100">
    <property type="entry name" value="TF_MADSbox"/>
</dbReference>
<comment type="caution">
    <text evidence="10">The sequence shown here is derived from an EMBL/GenBank/DDBJ whole genome shotgun (WGS) entry which is preliminary data.</text>
</comment>
<organism evidence="10 11">
    <name type="scientific">Thanatephorus cucumeris (strain AG1-IA)</name>
    <name type="common">Rice sheath blight fungus</name>
    <name type="synonym">Rhizoctonia solani</name>
    <dbReference type="NCBI Taxonomy" id="983506"/>
    <lineage>
        <taxon>Eukaryota</taxon>
        <taxon>Fungi</taxon>
        <taxon>Dikarya</taxon>
        <taxon>Basidiomycota</taxon>
        <taxon>Agaricomycotina</taxon>
        <taxon>Agaricomycetes</taxon>
        <taxon>Cantharellales</taxon>
        <taxon>Ceratobasidiaceae</taxon>
        <taxon>Rhizoctonia</taxon>
        <taxon>Rhizoctonia solani AG-1</taxon>
    </lineage>
</organism>
<dbReference type="GO" id="GO:0000987">
    <property type="term" value="F:cis-regulatory region sequence-specific DNA binding"/>
    <property type="evidence" value="ECO:0007669"/>
    <property type="project" value="InterPro"/>
</dbReference>
<dbReference type="PANTHER" id="PTHR22734:SF2">
    <property type="entry name" value="U3 SMALL NUCLEOLAR RIBONUCLEOPROTEIN PROTEIN IMP4"/>
    <property type="match status" value="1"/>
</dbReference>
<reference evidence="10 11" key="1">
    <citation type="journal article" date="2013" name="Nat. Commun.">
        <title>The evolution and pathogenic mechanisms of the rice sheath blight pathogen.</title>
        <authorList>
            <person name="Zheng A."/>
            <person name="Lin R."/>
            <person name="Xu L."/>
            <person name="Qin P."/>
            <person name="Tang C."/>
            <person name="Ai P."/>
            <person name="Zhang D."/>
            <person name="Liu Y."/>
            <person name="Sun Z."/>
            <person name="Feng H."/>
            <person name="Wang Y."/>
            <person name="Chen Y."/>
            <person name="Liang X."/>
            <person name="Fu R."/>
            <person name="Li Q."/>
            <person name="Zhang J."/>
            <person name="Yu X."/>
            <person name="Xie Z."/>
            <person name="Ding L."/>
            <person name="Guan P."/>
            <person name="Tang J."/>
            <person name="Liang Y."/>
            <person name="Wang S."/>
            <person name="Deng Q."/>
            <person name="Li S."/>
            <person name="Zhu J."/>
            <person name="Wang L."/>
            <person name="Liu H."/>
            <person name="Li P."/>
        </authorList>
    </citation>
    <scope>NUCLEOTIDE SEQUENCE [LARGE SCALE GENOMIC DNA]</scope>
    <source>
        <strain evidence="11">AG-1 IA</strain>
    </source>
</reference>
<dbReference type="PRINTS" id="PR00404">
    <property type="entry name" value="MADSDOMAIN"/>
</dbReference>
<dbReference type="CDD" id="cd00266">
    <property type="entry name" value="MADS_SRF_like"/>
    <property type="match status" value="1"/>
</dbReference>
<evidence type="ECO:0000256" key="5">
    <source>
        <dbReference type="ARBA" id="ARBA00023242"/>
    </source>
</evidence>
<dbReference type="SUPFAM" id="SSF55455">
    <property type="entry name" value="SRF-like"/>
    <property type="match status" value="1"/>
</dbReference>
<dbReference type="GO" id="GO:0006364">
    <property type="term" value="P:rRNA processing"/>
    <property type="evidence" value="ECO:0007669"/>
    <property type="project" value="InterPro"/>
</dbReference>
<dbReference type="EMBL" id="AFRT01000450">
    <property type="protein sequence ID" value="ELU44009.1"/>
    <property type="molecule type" value="Genomic_DNA"/>
</dbReference>
<feature type="domain" description="Brix" evidence="9">
    <location>
        <begin position="86"/>
        <end position="267"/>
    </location>
</feature>
<dbReference type="GO" id="GO:0000981">
    <property type="term" value="F:DNA-binding transcription factor activity, RNA polymerase II-specific"/>
    <property type="evidence" value="ECO:0007669"/>
    <property type="project" value="InterPro"/>
</dbReference>
<protein>
    <recommendedName>
        <fullName evidence="6">U3 small nucleolar ribonucleoprotein protein IMP4</fullName>
    </recommendedName>
</protein>
<feature type="region of interest" description="Disordered" evidence="7">
    <location>
        <begin position="846"/>
        <end position="980"/>
    </location>
</feature>
<dbReference type="Pfam" id="PF00319">
    <property type="entry name" value="SRF-TF"/>
    <property type="match status" value="1"/>
</dbReference>
<feature type="compositionally biased region" description="Basic and acidic residues" evidence="7">
    <location>
        <begin position="748"/>
        <end position="757"/>
    </location>
</feature>
<keyword evidence="3" id="KW-0238">DNA-binding</keyword>
<dbReference type="AlphaFoldDB" id="L8X5U5"/>
<evidence type="ECO:0000256" key="4">
    <source>
        <dbReference type="ARBA" id="ARBA00023163"/>
    </source>
</evidence>
<evidence type="ECO:0000313" key="10">
    <source>
        <dbReference type="EMBL" id="ELU44009.1"/>
    </source>
</evidence>
<dbReference type="SUPFAM" id="SSF52954">
    <property type="entry name" value="Class II aaRS ABD-related"/>
    <property type="match status" value="1"/>
</dbReference>
<dbReference type="SMART" id="SM00432">
    <property type="entry name" value="MADS"/>
    <property type="match status" value="1"/>
</dbReference>
<dbReference type="PANTHER" id="PTHR22734">
    <property type="entry name" value="U3 SMALL NUCLEOLAR RIBONUCLEOPROTEIN PROTEIN IMP4"/>
    <property type="match status" value="1"/>
</dbReference>
<feature type="compositionally biased region" description="Acidic residues" evidence="7">
    <location>
        <begin position="736"/>
        <end position="747"/>
    </location>
</feature>
<evidence type="ECO:0000313" key="11">
    <source>
        <dbReference type="Proteomes" id="UP000011668"/>
    </source>
</evidence>
<accession>L8X5U5</accession>